<keyword evidence="5 16" id="KW-0285">Flavoprotein</keyword>
<evidence type="ECO:0000256" key="10">
    <source>
        <dbReference type="ARBA" id="ARBA00023027"/>
    </source>
</evidence>
<evidence type="ECO:0000256" key="11">
    <source>
        <dbReference type="ARBA" id="ARBA00023053"/>
    </source>
</evidence>
<reference evidence="19" key="1">
    <citation type="journal article" date="2020" name="mSystems">
        <title>Genome- and Community-Level Interaction Insights into Carbon Utilization and Element Cycling Functions of Hydrothermarchaeota in Hydrothermal Sediment.</title>
        <authorList>
            <person name="Zhou Z."/>
            <person name="Liu Y."/>
            <person name="Xu W."/>
            <person name="Pan J."/>
            <person name="Luo Z.H."/>
            <person name="Li M."/>
        </authorList>
    </citation>
    <scope>NUCLEOTIDE SEQUENCE [LARGE SCALE GENOMIC DNA]</scope>
    <source>
        <strain evidence="19">SpSt-1224</strain>
    </source>
</reference>
<keyword evidence="2 16" id="KW-1003">Cell membrane</keyword>
<keyword evidence="10 16" id="KW-0520">NAD</keyword>
<keyword evidence="14 16" id="KW-0472">Membrane</keyword>
<dbReference type="HAMAP" id="MF_00427">
    <property type="entry name" value="NqrC"/>
    <property type="match status" value="1"/>
</dbReference>
<accession>A0A7C2THS6</accession>
<dbReference type="GO" id="GO:0010181">
    <property type="term" value="F:FMN binding"/>
    <property type="evidence" value="ECO:0007669"/>
    <property type="project" value="UniProtKB-UniRule"/>
</dbReference>
<evidence type="ECO:0000256" key="17">
    <source>
        <dbReference type="PIRNR" id="PIRNR009437"/>
    </source>
</evidence>
<evidence type="ECO:0000313" key="19">
    <source>
        <dbReference type="EMBL" id="HET98004.1"/>
    </source>
</evidence>
<evidence type="ECO:0000256" key="7">
    <source>
        <dbReference type="ARBA" id="ARBA00022692"/>
    </source>
</evidence>
<evidence type="ECO:0000256" key="6">
    <source>
        <dbReference type="ARBA" id="ARBA00022643"/>
    </source>
</evidence>
<organism evidence="19">
    <name type="scientific">Desulfurivibrio alkaliphilus</name>
    <dbReference type="NCBI Taxonomy" id="427923"/>
    <lineage>
        <taxon>Bacteria</taxon>
        <taxon>Pseudomonadati</taxon>
        <taxon>Thermodesulfobacteriota</taxon>
        <taxon>Desulfobulbia</taxon>
        <taxon>Desulfobulbales</taxon>
        <taxon>Desulfobulbaceae</taxon>
        <taxon>Desulfurivibrio</taxon>
    </lineage>
</organism>
<dbReference type="InterPro" id="IPR010204">
    <property type="entry name" value="NqrC"/>
</dbReference>
<dbReference type="EC" id="7.2.1.1" evidence="16 17"/>
<evidence type="ECO:0000256" key="16">
    <source>
        <dbReference type="HAMAP-Rule" id="MF_00427"/>
    </source>
</evidence>
<comment type="function">
    <text evidence="16">NQR complex catalyzes the reduction of ubiquinone-1 to ubiquinol by two successive reactions, coupled with the transport of Na(+) ions from the cytoplasm to the periplasm. NqrA to NqrE are probably involved in the second step, the conversion of ubisemiquinone to ubiquinol.</text>
</comment>
<evidence type="ECO:0000259" key="18">
    <source>
        <dbReference type="SMART" id="SM00900"/>
    </source>
</evidence>
<evidence type="ECO:0000256" key="9">
    <source>
        <dbReference type="ARBA" id="ARBA00022989"/>
    </source>
</evidence>
<keyword evidence="1 16" id="KW-0813">Transport</keyword>
<name>A0A7C2THS6_9BACT</name>
<evidence type="ECO:0000256" key="1">
    <source>
        <dbReference type="ARBA" id="ARBA00022448"/>
    </source>
</evidence>
<evidence type="ECO:0000256" key="8">
    <source>
        <dbReference type="ARBA" id="ARBA00022967"/>
    </source>
</evidence>
<evidence type="ECO:0000256" key="2">
    <source>
        <dbReference type="ARBA" id="ARBA00022475"/>
    </source>
</evidence>
<keyword evidence="15 16" id="KW-0739">Sodium transport</keyword>
<comment type="cofactor">
    <cofactor evidence="16 17">
        <name>FMN</name>
        <dbReference type="ChEBI" id="CHEBI:58210"/>
    </cofactor>
</comment>
<comment type="subcellular location">
    <subcellularLocation>
        <location evidence="16">Cell membrane</location>
        <topology evidence="16">Single-pass membrane protein</topology>
    </subcellularLocation>
</comment>
<dbReference type="NCBIfam" id="NF003749">
    <property type="entry name" value="PRK05346.1-5"/>
    <property type="match status" value="1"/>
</dbReference>
<keyword evidence="12 16" id="KW-0406">Ion transport</keyword>
<dbReference type="Pfam" id="PF04205">
    <property type="entry name" value="FMN_bind"/>
    <property type="match status" value="1"/>
</dbReference>
<dbReference type="GO" id="GO:0006814">
    <property type="term" value="P:sodium ion transport"/>
    <property type="evidence" value="ECO:0007669"/>
    <property type="project" value="UniProtKB-UniRule"/>
</dbReference>
<comment type="subunit">
    <text evidence="16 17">Composed of six subunits; NqrA, NqrB, NqrC, NqrD, NqrE and NqrF.</text>
</comment>
<keyword evidence="8 16" id="KW-1278">Translocase</keyword>
<keyword evidence="4 16" id="KW-0597">Phosphoprotein</keyword>
<comment type="similarity">
    <text evidence="16 17">Belongs to the NqrC family.</text>
</comment>
<keyword evidence="11 16" id="KW-0915">Sodium</keyword>
<dbReference type="GO" id="GO:0005886">
    <property type="term" value="C:plasma membrane"/>
    <property type="evidence" value="ECO:0007669"/>
    <property type="project" value="UniProtKB-SubCell"/>
</dbReference>
<comment type="caution">
    <text evidence="19">The sequence shown here is derived from an EMBL/GenBank/DDBJ whole genome shotgun (WGS) entry which is preliminary data.</text>
</comment>
<comment type="catalytic activity">
    <reaction evidence="16 17">
        <text>a ubiquinone + n Na(+)(in) + NADH + H(+) = a ubiquinol + n Na(+)(out) + NAD(+)</text>
        <dbReference type="Rhea" id="RHEA:47748"/>
        <dbReference type="Rhea" id="RHEA-COMP:9565"/>
        <dbReference type="Rhea" id="RHEA-COMP:9566"/>
        <dbReference type="ChEBI" id="CHEBI:15378"/>
        <dbReference type="ChEBI" id="CHEBI:16389"/>
        <dbReference type="ChEBI" id="CHEBI:17976"/>
        <dbReference type="ChEBI" id="CHEBI:29101"/>
        <dbReference type="ChEBI" id="CHEBI:57540"/>
        <dbReference type="ChEBI" id="CHEBI:57945"/>
        <dbReference type="EC" id="7.2.1.1"/>
    </reaction>
</comment>
<keyword evidence="6 16" id="KW-0288">FMN</keyword>
<evidence type="ECO:0000256" key="14">
    <source>
        <dbReference type="ARBA" id="ARBA00023136"/>
    </source>
</evidence>
<dbReference type="Proteomes" id="UP000885986">
    <property type="component" value="Unassembled WGS sequence"/>
</dbReference>
<dbReference type="NCBIfam" id="TIGR01938">
    <property type="entry name" value="nqrC"/>
    <property type="match status" value="1"/>
</dbReference>
<keyword evidence="13 16" id="KW-0830">Ubiquinone</keyword>
<evidence type="ECO:0000256" key="4">
    <source>
        <dbReference type="ARBA" id="ARBA00022553"/>
    </source>
</evidence>
<feature type="domain" description="FMN-binding" evidence="18">
    <location>
        <begin position="144"/>
        <end position="244"/>
    </location>
</feature>
<dbReference type="PANTHER" id="PTHR37838:SF1">
    <property type="entry name" value="NA(+)-TRANSLOCATING NADH-QUINONE REDUCTASE SUBUNIT C"/>
    <property type="match status" value="1"/>
</dbReference>
<evidence type="ECO:0000256" key="12">
    <source>
        <dbReference type="ARBA" id="ARBA00023065"/>
    </source>
</evidence>
<gene>
    <name evidence="16" type="primary">nqrC</name>
    <name evidence="19" type="ORF">ENN98_04815</name>
</gene>
<proteinExistence type="inferred from homology"/>
<dbReference type="AlphaFoldDB" id="A0A7C2THS6"/>
<keyword evidence="3" id="KW-0997">Cell inner membrane</keyword>
<evidence type="ECO:0000256" key="3">
    <source>
        <dbReference type="ARBA" id="ARBA00022519"/>
    </source>
</evidence>
<sequence length="261" mass="28999">MADRENSFRSFYTVLLLALVCSALVSGAAVGLRERQEANQRIDQQKNILRAAGIYRVGVDVEQLFAGVEARVIRLRDGSFVSPDKIDPGQFDQLRAALKPQTSRELSRQEDLAGLGRLEEYALIYLVRENGRLQKVVLPIRGRGAWSTMHGYVALAADLNTVAGATFYRHGETPGLGGEIENPGWLAAWRGKQVYDRRNQPALRVIKGDAPEGDEGRHQIDGISGATMTLKGVSNLLEFWFGEHGFKPFLERYREGGLDDE</sequence>
<protein>
    <recommendedName>
        <fullName evidence="16 17">Na(+)-translocating NADH-quinone reductase subunit C</fullName>
        <shortName evidence="16 17">Na(+)-NQR subunit C</shortName>
        <shortName evidence="16 17">Na(+)-translocating NQR subunit C</shortName>
        <ecNumber evidence="16 17">7.2.1.1</ecNumber>
    </recommendedName>
    <alternativeName>
        <fullName evidence="16 17">NQR complex subunit C</fullName>
    </alternativeName>
    <alternativeName>
        <fullName evidence="16 17">NQR-1 subunit C</fullName>
    </alternativeName>
</protein>
<evidence type="ECO:0000256" key="5">
    <source>
        <dbReference type="ARBA" id="ARBA00022630"/>
    </source>
</evidence>
<dbReference type="EMBL" id="DSDS01000110">
    <property type="protein sequence ID" value="HET98004.1"/>
    <property type="molecule type" value="Genomic_DNA"/>
</dbReference>
<keyword evidence="7 16" id="KW-0812">Transmembrane</keyword>
<evidence type="ECO:0000256" key="13">
    <source>
        <dbReference type="ARBA" id="ARBA00023075"/>
    </source>
</evidence>
<dbReference type="PIRSF" id="PIRSF009437">
    <property type="entry name" value="NQR-1_subunit_C"/>
    <property type="match status" value="1"/>
</dbReference>
<comment type="caution">
    <text evidence="16">Lacks conserved residue(s) required for the propagation of feature annotation.</text>
</comment>
<feature type="modified residue" description="FMN phosphoryl threonine" evidence="16">
    <location>
        <position position="227"/>
    </location>
</feature>
<dbReference type="GO" id="GO:0016655">
    <property type="term" value="F:oxidoreductase activity, acting on NAD(P)H, quinone or similar compound as acceptor"/>
    <property type="evidence" value="ECO:0007669"/>
    <property type="project" value="UniProtKB-UniRule"/>
</dbReference>
<dbReference type="PANTHER" id="PTHR37838">
    <property type="entry name" value="NA(+)-TRANSLOCATING NADH-QUINONE REDUCTASE SUBUNIT C"/>
    <property type="match status" value="1"/>
</dbReference>
<keyword evidence="9 16" id="KW-1133">Transmembrane helix</keyword>
<dbReference type="InterPro" id="IPR007329">
    <property type="entry name" value="FMN-bd"/>
</dbReference>
<evidence type="ECO:0000256" key="15">
    <source>
        <dbReference type="ARBA" id="ARBA00023201"/>
    </source>
</evidence>
<dbReference type="SMART" id="SM00900">
    <property type="entry name" value="FMN_bind"/>
    <property type="match status" value="1"/>
</dbReference>